<evidence type="ECO:0000313" key="1">
    <source>
        <dbReference type="EMBL" id="KAJ8618054.1"/>
    </source>
</evidence>
<sequence>MFRPPSSTLIASLLPHTRLSTRRIAGGEAEAEAAQTPYTEIARKISESIRSKPRWETTLISDFPSLNLSDPNFIQTILIHLQYNPLFASRFFNWIISSQKPSSLPSQSCNTLFDAMLKAKAWKAAATIMCSTKCQLEPASWEAYICGLCKEGDIEEALKALAEFTRLGFLPPLPVWNWLLSGSLRAERTDLVLEIYGEMMNLGVAGDVETIGYLIRAYCEEDKLFEAYVLLREVLSNGFVPDVVAFSKLVSGFCKEGNYGKVSELLHLMIAKNCAPDIFTYTGIIHGLCKNDMGEEAFRVFIDLIDRGYAPDVVTYTIMIDGLCKMGRMSDARKLWCRMIGDKLVPTAYTYNVLIDGHCKLGNLEEARKLYLEMLDQGHSDSTVSCNTMIAGMCIHGRIGEAYRLFEEMVEKGIDHDLITYNTLIQGFCKEKRIKEAMSLYGKLLATGRHPSTSTYTPLIQSLCEEGNVQEAIEMLNDMLNRGLEPLVCTQDYIIVGLCKQSRLMEAMEWLASMLEKRLKPQQGTFNKLLECLCLKDQFDDAFLVLDTMLRMGWTVEASTFQLLINQLCKGQIAANDLLLTTIPTKEEENAAVTISMQNPLSYQCCKKALAEEPFKLRLKSLREHCHFSTLPILAMKRFLVEVTFGNAMDNSACFNMINYNHVAKELTGKPVAWIGGDIAHHKLTESYCLLNISICHNVSPKVSKRVTKEDGYLLYCIGTQRKVDLPLAVFRGMAKVHTASYNAALPFPMVISKLLVDMGKLVEPNEDIIIPKQKIDRFTLEKSKSHIPTFELDDDGEGDTTGHSGAGPSRVGPSVTVDSDKRMLGDDQIGEGTIQLLAKRIECLEVQANEGFAKLFQSFAEILDHLHRD</sequence>
<evidence type="ECO:0000313" key="2">
    <source>
        <dbReference type="Proteomes" id="UP001234297"/>
    </source>
</evidence>
<comment type="caution">
    <text evidence="1">The sequence shown here is derived from an EMBL/GenBank/DDBJ whole genome shotgun (WGS) entry which is preliminary data.</text>
</comment>
<proteinExistence type="predicted"/>
<dbReference type="EMBL" id="CM056812">
    <property type="protein sequence ID" value="KAJ8618054.1"/>
    <property type="molecule type" value="Genomic_DNA"/>
</dbReference>
<gene>
    <name evidence="1" type="ORF">MRB53_014240</name>
</gene>
<accession>A0ACC2KA82</accession>
<organism evidence="1 2">
    <name type="scientific">Persea americana</name>
    <name type="common">Avocado</name>
    <dbReference type="NCBI Taxonomy" id="3435"/>
    <lineage>
        <taxon>Eukaryota</taxon>
        <taxon>Viridiplantae</taxon>
        <taxon>Streptophyta</taxon>
        <taxon>Embryophyta</taxon>
        <taxon>Tracheophyta</taxon>
        <taxon>Spermatophyta</taxon>
        <taxon>Magnoliopsida</taxon>
        <taxon>Magnoliidae</taxon>
        <taxon>Laurales</taxon>
        <taxon>Lauraceae</taxon>
        <taxon>Persea</taxon>
    </lineage>
</organism>
<dbReference type="Proteomes" id="UP001234297">
    <property type="component" value="Chromosome 4"/>
</dbReference>
<reference evidence="1 2" key="1">
    <citation type="journal article" date="2022" name="Hortic Res">
        <title>A haplotype resolved chromosomal level avocado genome allows analysis of novel avocado genes.</title>
        <authorList>
            <person name="Nath O."/>
            <person name="Fletcher S.J."/>
            <person name="Hayward A."/>
            <person name="Shaw L.M."/>
            <person name="Masouleh A.K."/>
            <person name="Furtado A."/>
            <person name="Henry R.J."/>
            <person name="Mitter N."/>
        </authorList>
    </citation>
    <scope>NUCLEOTIDE SEQUENCE [LARGE SCALE GENOMIC DNA]</scope>
    <source>
        <strain evidence="2">cv. Hass</strain>
    </source>
</reference>
<keyword evidence="2" id="KW-1185">Reference proteome</keyword>
<name>A0ACC2KA82_PERAE</name>
<protein>
    <submittedName>
        <fullName evidence="1">Uncharacterized protein</fullName>
    </submittedName>
</protein>